<keyword evidence="5" id="KW-0732">Signal</keyword>
<dbReference type="GeneID" id="100902318"/>
<evidence type="ECO:0000313" key="12">
    <source>
        <dbReference type="Proteomes" id="UP000694867"/>
    </source>
</evidence>
<evidence type="ECO:0000256" key="7">
    <source>
        <dbReference type="ARBA" id="ARBA00023034"/>
    </source>
</evidence>
<keyword evidence="9" id="KW-0479">Metal-binding</keyword>
<proteinExistence type="inferred from homology"/>
<evidence type="ECO:0000256" key="5">
    <source>
        <dbReference type="ARBA" id="ARBA00022729"/>
    </source>
</evidence>
<dbReference type="PROSITE" id="PS00028">
    <property type="entry name" value="ZINC_FINGER_C2H2_1"/>
    <property type="match status" value="2"/>
</dbReference>
<dbReference type="InterPro" id="IPR009653">
    <property type="entry name" value="Ksh1"/>
</dbReference>
<dbReference type="SMART" id="SM00355">
    <property type="entry name" value="ZnF_C2H2"/>
    <property type="match status" value="2"/>
</dbReference>
<dbReference type="KEGG" id="goe:100902318"/>
<dbReference type="PANTHER" id="PTHR13229">
    <property type="entry name" value="PROTEIN KISH-A"/>
    <property type="match status" value="1"/>
</dbReference>
<gene>
    <name evidence="13" type="primary">LOC100902318</name>
</gene>
<evidence type="ECO:0000259" key="11">
    <source>
        <dbReference type="PROSITE" id="PS50157"/>
    </source>
</evidence>
<keyword evidence="7" id="KW-0333">Golgi apparatus</keyword>
<dbReference type="InterPro" id="IPR013087">
    <property type="entry name" value="Znf_C2H2_type"/>
</dbReference>
<evidence type="ECO:0000313" key="13">
    <source>
        <dbReference type="RefSeq" id="XP_028967788.1"/>
    </source>
</evidence>
<name>A0AAJ7WJ24_9ACAR</name>
<dbReference type="RefSeq" id="XP_028967788.1">
    <property type="nucleotide sequence ID" value="XM_029111955.1"/>
</dbReference>
<feature type="transmembrane region" description="Helical" evidence="10">
    <location>
        <begin position="888"/>
        <end position="906"/>
    </location>
</feature>
<evidence type="ECO:0000256" key="3">
    <source>
        <dbReference type="ARBA" id="ARBA00008961"/>
    </source>
</evidence>
<keyword evidence="4 10" id="KW-0812">Transmembrane</keyword>
<dbReference type="GO" id="GO:0000139">
    <property type="term" value="C:Golgi membrane"/>
    <property type="evidence" value="ECO:0007669"/>
    <property type="project" value="UniProtKB-SubCell"/>
</dbReference>
<dbReference type="GO" id="GO:0008270">
    <property type="term" value="F:zinc ion binding"/>
    <property type="evidence" value="ECO:0007669"/>
    <property type="project" value="UniProtKB-KW"/>
</dbReference>
<keyword evidence="9" id="KW-0863">Zinc-finger</keyword>
<evidence type="ECO:0000256" key="9">
    <source>
        <dbReference type="PROSITE-ProRule" id="PRU00042"/>
    </source>
</evidence>
<dbReference type="AlphaFoldDB" id="A0AAJ7WJ24"/>
<evidence type="ECO:0000256" key="6">
    <source>
        <dbReference type="ARBA" id="ARBA00022989"/>
    </source>
</evidence>
<dbReference type="Proteomes" id="UP000694867">
    <property type="component" value="Unplaced"/>
</dbReference>
<comment type="subcellular location">
    <subcellularLocation>
        <location evidence="2">Golgi apparatus membrane</location>
        <topology evidence="2">Single-pass type I membrane protein</topology>
    </subcellularLocation>
</comment>
<feature type="domain" description="C2H2-type" evidence="11">
    <location>
        <begin position="46"/>
        <end position="74"/>
    </location>
</feature>
<keyword evidence="9" id="KW-0862">Zinc</keyword>
<evidence type="ECO:0000256" key="10">
    <source>
        <dbReference type="SAM" id="Phobius"/>
    </source>
</evidence>
<evidence type="ECO:0000256" key="1">
    <source>
        <dbReference type="ARBA" id="ARBA00002154"/>
    </source>
</evidence>
<dbReference type="CTD" id="50363"/>
<comment type="function">
    <text evidence="1">Involved in the early part of the secretory pathway.</text>
</comment>
<feature type="transmembrane region" description="Helical" evidence="10">
    <location>
        <begin position="845"/>
        <end position="867"/>
    </location>
</feature>
<dbReference type="InterPro" id="IPR051523">
    <property type="entry name" value="KISH_domain"/>
</dbReference>
<evidence type="ECO:0000256" key="4">
    <source>
        <dbReference type="ARBA" id="ARBA00022692"/>
    </source>
</evidence>
<comment type="similarity">
    <text evidence="3">Belongs to the KISH family.</text>
</comment>
<keyword evidence="8 10" id="KW-0472">Membrane</keyword>
<keyword evidence="6 10" id="KW-1133">Transmembrane helix</keyword>
<dbReference type="Pfam" id="PF06842">
    <property type="entry name" value="DUF1242"/>
    <property type="match status" value="1"/>
</dbReference>
<evidence type="ECO:0000256" key="2">
    <source>
        <dbReference type="ARBA" id="ARBA00004614"/>
    </source>
</evidence>
<sequence length="907" mass="102686">MEEDKSDSANMEYETVQLEGLELAESNEHHLLVCASDSVLENVDVFHCAECGREYKSRDGLRTHVRKVHTGIKQKASQDQSCLEPNCEASFHTKAELCSHLENHHGLQFEHISVVLPTAPRFYAWMEEFQESSGIRFVRTCGTKQFVKTGTRMHFVCHRSGKCRGKTTSVRMRKERAHGPVKLGIQCVVHLRAVEKPNGSVEVDGCVSHYGHATDEQLMSLLAMHRCRIARFINLGQPAHRVAEMLKQLADPTTPLARIASSDVRNIEQCFGKQFSEVVASYLFEAVGLLLLSNPNVVLVHKPVDSEADGMDPSEFYGVLMTPNQLETFNDYSDSIIAVCMDTVCHFSFSIVTMNCYVRKNDTNFVFPLAWFITSASKPQVYIQTFYYAVVGQTGRFHCNYFFSDDHDEYFVQFIHTFGGDKVPKKQVNLWHMKNMMELALFQHLVEPSKVYNIGCLLDGIFRCPISIAAFSKNLAQIQEVVATDNIPQIFIDYFDTVIVNRTMLWAPCYMGEESAEIHEEFEREHTTMLHFLDHMVMNRWGQKILTSLISYTSPYKIENLELKTEATPEDTDSQQSLETAEAKEYVLKCNEELFTVTNTGKTCDPSCGSRCQCCSLCIHEFTCSSCWQDQPHICEHIHTINDFRKQSNSDAVEVVAEKPPPKPLKERFSQHAEKLELIVAEARHLQMLLEEPETDEIRKLYAQQLQYMQNKLASLSGAALSSVANRTGLTEENLHWMTHNPQIFSIEPKGKLPIMVPREVSIDMVPAGSYVRWLVNVNRHQIPIEDTSDLIRIILSNPGKQTAALLLSNGEKAKMAVLGKRSMDSGEDSGSSGIKSAIFNFQSLLTVILLVICTCAYVRSLYPSLLDKNKQGLRGTFWKFARVGERLSPWVSLACLGMAFCNLFMS</sequence>
<reference evidence="13" key="1">
    <citation type="submission" date="2025-08" db="UniProtKB">
        <authorList>
            <consortium name="RefSeq"/>
        </authorList>
    </citation>
    <scope>IDENTIFICATION</scope>
</reference>
<organism evidence="12 13">
    <name type="scientific">Galendromus occidentalis</name>
    <name type="common">western predatory mite</name>
    <dbReference type="NCBI Taxonomy" id="34638"/>
    <lineage>
        <taxon>Eukaryota</taxon>
        <taxon>Metazoa</taxon>
        <taxon>Ecdysozoa</taxon>
        <taxon>Arthropoda</taxon>
        <taxon>Chelicerata</taxon>
        <taxon>Arachnida</taxon>
        <taxon>Acari</taxon>
        <taxon>Parasitiformes</taxon>
        <taxon>Mesostigmata</taxon>
        <taxon>Gamasina</taxon>
        <taxon>Phytoseioidea</taxon>
        <taxon>Phytoseiidae</taxon>
        <taxon>Typhlodrominae</taxon>
        <taxon>Galendromus</taxon>
    </lineage>
</organism>
<dbReference type="PROSITE" id="PS50157">
    <property type="entry name" value="ZINC_FINGER_C2H2_2"/>
    <property type="match status" value="1"/>
</dbReference>
<dbReference type="Gene3D" id="3.30.160.60">
    <property type="entry name" value="Classic Zinc Finger"/>
    <property type="match status" value="1"/>
</dbReference>
<protein>
    <submittedName>
        <fullName evidence="13">Uncharacterized protein LOC100902318</fullName>
    </submittedName>
</protein>
<keyword evidence="12" id="KW-1185">Reference proteome</keyword>
<accession>A0AAJ7WJ24</accession>
<evidence type="ECO:0000256" key="8">
    <source>
        <dbReference type="ARBA" id="ARBA00023136"/>
    </source>
</evidence>